<proteinExistence type="inferred from homology"/>
<evidence type="ECO:0000313" key="11">
    <source>
        <dbReference type="Proteomes" id="UP001500618"/>
    </source>
</evidence>
<keyword evidence="5 8" id="KW-0812">Transmembrane</keyword>
<evidence type="ECO:0000256" key="5">
    <source>
        <dbReference type="ARBA" id="ARBA00022692"/>
    </source>
</evidence>
<feature type="transmembrane region" description="Helical" evidence="8">
    <location>
        <begin position="297"/>
        <end position="322"/>
    </location>
</feature>
<evidence type="ECO:0000256" key="1">
    <source>
        <dbReference type="ARBA" id="ARBA00004651"/>
    </source>
</evidence>
<dbReference type="InterPro" id="IPR011701">
    <property type="entry name" value="MFS"/>
</dbReference>
<protein>
    <submittedName>
        <fullName evidence="10">MFS transporter</fullName>
    </submittedName>
</protein>
<feature type="transmembrane region" description="Helical" evidence="8">
    <location>
        <begin position="133"/>
        <end position="150"/>
    </location>
</feature>
<feature type="transmembrane region" description="Helical" evidence="8">
    <location>
        <begin position="162"/>
        <end position="182"/>
    </location>
</feature>
<evidence type="ECO:0000256" key="8">
    <source>
        <dbReference type="SAM" id="Phobius"/>
    </source>
</evidence>
<feature type="transmembrane region" description="Helical" evidence="8">
    <location>
        <begin position="46"/>
        <end position="66"/>
    </location>
</feature>
<dbReference type="PROSITE" id="PS50850">
    <property type="entry name" value="MFS"/>
    <property type="match status" value="1"/>
</dbReference>
<reference evidence="10 11" key="1">
    <citation type="journal article" date="2019" name="Int. J. Syst. Evol. Microbiol.">
        <title>The Global Catalogue of Microorganisms (GCM) 10K type strain sequencing project: providing services to taxonomists for standard genome sequencing and annotation.</title>
        <authorList>
            <consortium name="The Broad Institute Genomics Platform"/>
            <consortium name="The Broad Institute Genome Sequencing Center for Infectious Disease"/>
            <person name="Wu L."/>
            <person name="Ma J."/>
        </authorList>
    </citation>
    <scope>NUCLEOTIDE SEQUENCE [LARGE SCALE GENOMIC DNA]</scope>
    <source>
        <strain evidence="10 11">JCM 14718</strain>
    </source>
</reference>
<keyword evidence="3" id="KW-0813">Transport</keyword>
<dbReference type="EMBL" id="BAAANY010000019">
    <property type="protein sequence ID" value="GAA1691873.1"/>
    <property type="molecule type" value="Genomic_DNA"/>
</dbReference>
<evidence type="ECO:0000313" key="10">
    <source>
        <dbReference type="EMBL" id="GAA1691873.1"/>
    </source>
</evidence>
<comment type="subcellular location">
    <subcellularLocation>
        <location evidence="1">Cell membrane</location>
        <topology evidence="1">Multi-pass membrane protein</topology>
    </subcellularLocation>
</comment>
<feature type="transmembrane region" description="Helical" evidence="8">
    <location>
        <begin position="208"/>
        <end position="227"/>
    </location>
</feature>
<dbReference type="RefSeq" id="WP_344312552.1">
    <property type="nucleotide sequence ID" value="NZ_BAAANY010000019.1"/>
</dbReference>
<keyword evidence="7 8" id="KW-0472">Membrane</keyword>
<keyword evidence="11" id="KW-1185">Reference proteome</keyword>
<feature type="transmembrane region" description="Helical" evidence="8">
    <location>
        <begin position="97"/>
        <end position="121"/>
    </location>
</feature>
<comment type="caution">
    <text evidence="10">The sequence shown here is derived from an EMBL/GenBank/DDBJ whole genome shotgun (WGS) entry which is preliminary data.</text>
</comment>
<dbReference type="SUPFAM" id="SSF103473">
    <property type="entry name" value="MFS general substrate transporter"/>
    <property type="match status" value="1"/>
</dbReference>
<dbReference type="PANTHER" id="PTHR43271:SF1">
    <property type="entry name" value="INNER MEMBRANE TRANSPORT PROTEIN YNFM"/>
    <property type="match status" value="1"/>
</dbReference>
<organism evidence="10 11">
    <name type="scientific">Fodinicola feengrottensis</name>
    <dbReference type="NCBI Taxonomy" id="435914"/>
    <lineage>
        <taxon>Bacteria</taxon>
        <taxon>Bacillati</taxon>
        <taxon>Actinomycetota</taxon>
        <taxon>Actinomycetes</taxon>
        <taxon>Mycobacteriales</taxon>
        <taxon>Fodinicola</taxon>
    </lineage>
</organism>
<feature type="transmembrane region" description="Helical" evidence="8">
    <location>
        <begin position="363"/>
        <end position="382"/>
    </location>
</feature>
<comment type="similarity">
    <text evidence="2">Belongs to the major facilitator superfamily.</text>
</comment>
<evidence type="ECO:0000256" key="2">
    <source>
        <dbReference type="ARBA" id="ARBA00008335"/>
    </source>
</evidence>
<feature type="transmembrane region" description="Helical" evidence="8">
    <location>
        <begin position="239"/>
        <end position="262"/>
    </location>
</feature>
<dbReference type="CDD" id="cd17324">
    <property type="entry name" value="MFS_NepI_like"/>
    <property type="match status" value="1"/>
</dbReference>
<dbReference type="InterPro" id="IPR020846">
    <property type="entry name" value="MFS_dom"/>
</dbReference>
<evidence type="ECO:0000256" key="3">
    <source>
        <dbReference type="ARBA" id="ARBA00022448"/>
    </source>
</evidence>
<gene>
    <name evidence="10" type="ORF">GCM10009765_46570</name>
</gene>
<dbReference type="Pfam" id="PF07690">
    <property type="entry name" value="MFS_1"/>
    <property type="match status" value="1"/>
</dbReference>
<dbReference type="Gene3D" id="1.20.1250.20">
    <property type="entry name" value="MFS general substrate transporter like domains"/>
    <property type="match status" value="1"/>
</dbReference>
<keyword evidence="4" id="KW-1003">Cell membrane</keyword>
<evidence type="ECO:0000259" key="9">
    <source>
        <dbReference type="PROSITE" id="PS50850"/>
    </source>
</evidence>
<dbReference type="PANTHER" id="PTHR43271">
    <property type="entry name" value="BLL2771 PROTEIN"/>
    <property type="match status" value="1"/>
</dbReference>
<dbReference type="Proteomes" id="UP001500618">
    <property type="component" value="Unassembled WGS sequence"/>
</dbReference>
<sequence>MTANRRRVSLGLFLCGLVTFGAVYSGQSLLPVLATAWRITPGEASLTVSVTTGALAVFVIPASLLADRLGRSRAMAASVLAGSVLTLAGAASKSYPMLLVLRGLAGVAFAGVVAVAMGYLAEQVPAGQLGSAAGLYVAGNSVGGMVGRVLSATCGDLLGWRAALAIAGLLALVGAFAAVRILPASAPHADRPPAPLWPLLKQNLSDLVLLRLCLIGGLAISAFVTAYNFLGFRLLAAPFALPATLVGLIFLTYVAGTAGSAICGRLTDRFPHRYVLLMTAAVAALAAVLTLPDSLPLILIGLIALTAGFFASNSAATAAVSLRSPGGAALAGGLYTFGYYLGASVGGTVGGMVYGAAGWTATAWYIAALFLAAGLLGLTIRVGSATSSRQREPAAVTGRTMPE</sequence>
<accession>A0ABN2HQN8</accession>
<feature type="transmembrane region" description="Helical" evidence="8">
    <location>
        <begin position="274"/>
        <end position="291"/>
    </location>
</feature>
<name>A0ABN2HQN8_9ACTN</name>
<keyword evidence="6 8" id="KW-1133">Transmembrane helix</keyword>
<evidence type="ECO:0000256" key="4">
    <source>
        <dbReference type="ARBA" id="ARBA00022475"/>
    </source>
</evidence>
<feature type="transmembrane region" description="Helical" evidence="8">
    <location>
        <begin position="334"/>
        <end position="357"/>
    </location>
</feature>
<feature type="domain" description="Major facilitator superfamily (MFS) profile" evidence="9">
    <location>
        <begin position="4"/>
        <end position="386"/>
    </location>
</feature>
<dbReference type="InterPro" id="IPR036259">
    <property type="entry name" value="MFS_trans_sf"/>
</dbReference>
<evidence type="ECO:0000256" key="6">
    <source>
        <dbReference type="ARBA" id="ARBA00022989"/>
    </source>
</evidence>
<evidence type="ECO:0000256" key="7">
    <source>
        <dbReference type="ARBA" id="ARBA00023136"/>
    </source>
</evidence>